<reference evidence="1 2" key="1">
    <citation type="journal article" date="2020" name="ISME J.">
        <title>Enrichment and physiological characterization of a novel comammox Nitrospira indicates ammonium inhibition of complete nitrification.</title>
        <authorList>
            <person name="Sakoula D."/>
            <person name="Koch H."/>
            <person name="Frank J."/>
            <person name="Jetten M.S.M."/>
            <person name="van Kessel M.A.H.J."/>
            <person name="Lucker S."/>
        </authorList>
    </citation>
    <scope>NUCLEOTIDE SEQUENCE [LARGE SCALE GENOMIC DNA]</scope>
    <source>
        <strain evidence="1">Comreactor17</strain>
    </source>
</reference>
<dbReference type="EMBL" id="CP047423">
    <property type="protein sequence ID" value="QPD02294.1"/>
    <property type="molecule type" value="Genomic_DNA"/>
</dbReference>
<name>A0A7S8IXQ6_9BACT</name>
<sequence>MRCRAPGTGLILERSGEGRCESGLFSLTFCQIVALMFPHRDVVAGRLDELLVAMVSPPLVELM</sequence>
<protein>
    <submittedName>
        <fullName evidence="1">Uncharacterized protein</fullName>
    </submittedName>
</protein>
<organism evidence="1 2">
    <name type="scientific">Candidatus Nitrospira kreftii</name>
    <dbReference type="NCBI Taxonomy" id="2652173"/>
    <lineage>
        <taxon>Bacteria</taxon>
        <taxon>Pseudomonadati</taxon>
        <taxon>Nitrospirota</taxon>
        <taxon>Nitrospiria</taxon>
        <taxon>Nitrospirales</taxon>
        <taxon>Nitrospiraceae</taxon>
        <taxon>Nitrospira</taxon>
    </lineage>
</organism>
<gene>
    <name evidence="1" type="ORF">Nkreftii_000068</name>
</gene>
<evidence type="ECO:0000313" key="1">
    <source>
        <dbReference type="EMBL" id="QPD02294.1"/>
    </source>
</evidence>
<evidence type="ECO:0000313" key="2">
    <source>
        <dbReference type="Proteomes" id="UP000593737"/>
    </source>
</evidence>
<proteinExistence type="predicted"/>
<dbReference type="KEGG" id="nkf:Nkreftii_000068"/>
<dbReference type="AlphaFoldDB" id="A0A7S8IXQ6"/>
<dbReference type="Proteomes" id="UP000593737">
    <property type="component" value="Chromosome"/>
</dbReference>
<accession>A0A7S8IXQ6</accession>